<organism evidence="2 3">
    <name type="scientific">Pseudomonas tremae</name>
    <dbReference type="NCBI Taxonomy" id="200454"/>
    <lineage>
        <taxon>Bacteria</taxon>
        <taxon>Pseudomonadati</taxon>
        <taxon>Pseudomonadota</taxon>
        <taxon>Gammaproteobacteria</taxon>
        <taxon>Pseudomonadales</taxon>
        <taxon>Pseudomonadaceae</taxon>
        <taxon>Pseudomonas</taxon>
    </lineage>
</organism>
<evidence type="ECO:0000313" key="2">
    <source>
        <dbReference type="EMBL" id="KPY92130.1"/>
    </source>
</evidence>
<proteinExistence type="predicted"/>
<dbReference type="RefSeq" id="WP_054998228.1">
    <property type="nucleotide sequence ID" value="NZ_LJRO01000458.1"/>
</dbReference>
<accession>A0AA40P1E8</accession>
<dbReference type="NCBIfam" id="NF035942">
    <property type="entry name" value="T3SS_eff_HopBF1"/>
    <property type="match status" value="1"/>
</dbReference>
<gene>
    <name evidence="2" type="ORF">ALO43_03378</name>
</gene>
<evidence type="ECO:0000313" key="3">
    <source>
        <dbReference type="Proteomes" id="UP000050523"/>
    </source>
</evidence>
<dbReference type="CDD" id="cd20900">
    <property type="entry name" value="HopBF1"/>
    <property type="match status" value="1"/>
</dbReference>
<dbReference type="AlphaFoldDB" id="A0AA40P1E8"/>
<name>A0AA40P1E8_9PSED</name>
<comment type="caution">
    <text evidence="2">The sequence shown here is derived from an EMBL/GenBank/DDBJ whole genome shotgun (WGS) entry which is preliminary data.</text>
</comment>
<sequence>MTSVSRTASLRNIQAIPGFEASSECKLIPSLGEKLGSGSQKDVYHSRQDPRHCVCLIRPGTTGTVLEREYALKELEATRYLKNLGFPVVDAHALVTYDGKVGISKDYVHNALDSGDIIHGRTCMPRDLAFNKNVLSDCDEIIFKLRNHNLHIEDLQFIIDEHGRVRINDPRGVVRSFPEKSIDKVKDLRTIALENTLDDADSD</sequence>
<feature type="domain" description="Type III secretion system effector HopBF1-like" evidence="1">
    <location>
        <begin position="29"/>
        <end position="196"/>
    </location>
</feature>
<dbReference type="Pfam" id="PF26324">
    <property type="entry name" value="HopBF1_kinase"/>
    <property type="match status" value="1"/>
</dbReference>
<protein>
    <recommendedName>
        <fullName evidence="1">Type III secretion system effector HopBF1-like domain-containing protein</fullName>
    </recommendedName>
</protein>
<dbReference type="Proteomes" id="UP000050523">
    <property type="component" value="Unassembled WGS sequence"/>
</dbReference>
<dbReference type="EMBL" id="LJRO01000458">
    <property type="protein sequence ID" value="KPY92130.1"/>
    <property type="molecule type" value="Genomic_DNA"/>
</dbReference>
<reference evidence="2 3" key="1">
    <citation type="submission" date="2015-09" db="EMBL/GenBank/DDBJ databases">
        <title>Genome announcement of multiple Pseudomonas syringae strains.</title>
        <authorList>
            <person name="Thakur S."/>
            <person name="Wang P.W."/>
            <person name="Gong Y."/>
            <person name="Weir B.S."/>
            <person name="Guttman D.S."/>
        </authorList>
    </citation>
    <scope>NUCLEOTIDE SEQUENCE [LARGE SCALE GENOMIC DNA]</scope>
    <source>
        <strain evidence="2 3">ICMP9151</strain>
    </source>
</reference>
<evidence type="ECO:0000259" key="1">
    <source>
        <dbReference type="Pfam" id="PF26324"/>
    </source>
</evidence>
<dbReference type="InterPro" id="IPR054555">
    <property type="entry name" value="T3SS_HopBF1-like"/>
</dbReference>